<protein>
    <submittedName>
        <fullName evidence="4">Class I SAM-dependent methyltransferase</fullName>
    </submittedName>
</protein>
<sequence length="241" mass="26751">MAADYDPRIVALYDRANPNGPDHDYYRALASRQNAQRILDLGCGTGMLTVSFTGSGRRVVGVDPSSSMLAYARQRPGAENATWIQGDATALAEGEFDFMVMTGNVAQHIIDPQWQLSLNALRKAAVKGAVLAFESRNPAVRAWEKWADEAPGSSETPYGVLTEWCQTELLDEHNVMLRSFNRFEATGELHVEETLLAFRSERQIRAQLVEAGFEVRAVYSDWKSTEFSADKPLMVFEAVAV</sequence>
<comment type="caution">
    <text evidence="4">The sequence shown here is derived from an EMBL/GenBank/DDBJ whole genome shotgun (WGS) entry which is preliminary data.</text>
</comment>
<dbReference type="AlphaFoldDB" id="A0A2N7S2U6"/>
<dbReference type="SUPFAM" id="SSF53335">
    <property type="entry name" value="S-adenosyl-L-methionine-dependent methyltransferases"/>
    <property type="match status" value="1"/>
</dbReference>
<dbReference type="InterPro" id="IPR029063">
    <property type="entry name" value="SAM-dependent_MTases_sf"/>
</dbReference>
<organism evidence="4 5">
    <name type="scientific">Glutamicibacter arilaitensis</name>
    <dbReference type="NCBI Taxonomy" id="256701"/>
    <lineage>
        <taxon>Bacteria</taxon>
        <taxon>Bacillati</taxon>
        <taxon>Actinomycetota</taxon>
        <taxon>Actinomycetes</taxon>
        <taxon>Micrococcales</taxon>
        <taxon>Micrococcaceae</taxon>
        <taxon>Glutamicibacter</taxon>
    </lineage>
</organism>
<keyword evidence="2 4" id="KW-0808">Transferase</keyword>
<dbReference type="Pfam" id="PF13649">
    <property type="entry name" value="Methyltransf_25"/>
    <property type="match status" value="1"/>
</dbReference>
<dbReference type="Gene3D" id="3.40.50.150">
    <property type="entry name" value="Vaccinia Virus protein VP39"/>
    <property type="match status" value="1"/>
</dbReference>
<accession>A0A2N7S2U6</accession>
<evidence type="ECO:0000313" key="5">
    <source>
        <dbReference type="Proteomes" id="UP000235739"/>
    </source>
</evidence>
<dbReference type="Proteomes" id="UP000235739">
    <property type="component" value="Unassembled WGS sequence"/>
</dbReference>
<feature type="domain" description="Methyltransferase" evidence="3">
    <location>
        <begin position="38"/>
        <end position="124"/>
    </location>
</feature>
<keyword evidence="1 4" id="KW-0489">Methyltransferase</keyword>
<dbReference type="PANTHER" id="PTHR43861">
    <property type="entry name" value="TRANS-ACONITATE 2-METHYLTRANSFERASE-RELATED"/>
    <property type="match status" value="1"/>
</dbReference>
<gene>
    <name evidence="4" type="ORF">CIK84_02205</name>
</gene>
<dbReference type="GO" id="GO:0008168">
    <property type="term" value="F:methyltransferase activity"/>
    <property type="evidence" value="ECO:0007669"/>
    <property type="project" value="UniProtKB-KW"/>
</dbReference>
<dbReference type="PANTHER" id="PTHR43861:SF1">
    <property type="entry name" value="TRANS-ACONITATE 2-METHYLTRANSFERASE"/>
    <property type="match status" value="1"/>
</dbReference>
<proteinExistence type="predicted"/>
<evidence type="ECO:0000259" key="3">
    <source>
        <dbReference type="Pfam" id="PF13649"/>
    </source>
</evidence>
<dbReference type="GO" id="GO:0032259">
    <property type="term" value="P:methylation"/>
    <property type="evidence" value="ECO:0007669"/>
    <property type="project" value="UniProtKB-KW"/>
</dbReference>
<evidence type="ECO:0000256" key="1">
    <source>
        <dbReference type="ARBA" id="ARBA00022603"/>
    </source>
</evidence>
<evidence type="ECO:0000256" key="2">
    <source>
        <dbReference type="ARBA" id="ARBA00022679"/>
    </source>
</evidence>
<dbReference type="EMBL" id="PNQX01000001">
    <property type="protein sequence ID" value="PMQ20450.1"/>
    <property type="molecule type" value="Genomic_DNA"/>
</dbReference>
<dbReference type="CDD" id="cd02440">
    <property type="entry name" value="AdoMet_MTases"/>
    <property type="match status" value="1"/>
</dbReference>
<evidence type="ECO:0000313" key="4">
    <source>
        <dbReference type="EMBL" id="PMQ20450.1"/>
    </source>
</evidence>
<reference evidence="4 5" key="1">
    <citation type="journal article" date="2017" name="Elife">
        <title>Extensive horizontal gene transfer in cheese-associated bacteria.</title>
        <authorList>
            <person name="Bonham K.S."/>
            <person name="Wolfe B.E."/>
            <person name="Dutton R.J."/>
        </authorList>
    </citation>
    <scope>NUCLEOTIDE SEQUENCE [LARGE SCALE GENOMIC DNA]</scope>
    <source>
        <strain evidence="4 5">JB182</strain>
    </source>
</reference>
<name>A0A2N7S2U6_9MICC</name>
<dbReference type="InterPro" id="IPR041698">
    <property type="entry name" value="Methyltransf_25"/>
</dbReference>
<dbReference type="RefSeq" id="WP_102597391.1">
    <property type="nucleotide sequence ID" value="NZ_JBQDKG010000042.1"/>
</dbReference>